<dbReference type="Proteomes" id="UP000426265">
    <property type="component" value="Unassembled WGS sequence"/>
</dbReference>
<dbReference type="AlphaFoldDB" id="A0A5S9WQX0"/>
<dbReference type="PANTHER" id="PTHR34270:SF3">
    <property type="entry name" value="PROTEIN RALF-LIKE 16-RELATED"/>
    <property type="match status" value="1"/>
</dbReference>
<dbReference type="GO" id="GO:0005576">
    <property type="term" value="C:extracellular region"/>
    <property type="evidence" value="ECO:0007669"/>
    <property type="project" value="UniProtKB-SubCell"/>
</dbReference>
<evidence type="ECO:0000256" key="5">
    <source>
        <dbReference type="ARBA" id="ARBA00022729"/>
    </source>
</evidence>
<dbReference type="Proteomes" id="UP000434276">
    <property type="component" value="Unassembled WGS sequence"/>
</dbReference>
<evidence type="ECO:0000313" key="11">
    <source>
        <dbReference type="Proteomes" id="UP000426265"/>
    </source>
</evidence>
<dbReference type="EMBL" id="CACSHJ010000087">
    <property type="protein sequence ID" value="CAA0304985.1"/>
    <property type="molecule type" value="Genomic_DNA"/>
</dbReference>
<comment type="similarity">
    <text evidence="2">Belongs to the plant rapid alkalinization factor (RALF) family.</text>
</comment>
<dbReference type="OMA" id="CEISTHC"/>
<evidence type="ECO:0000256" key="2">
    <source>
        <dbReference type="ARBA" id="ARBA00009178"/>
    </source>
</evidence>
<dbReference type="Pfam" id="PF05498">
    <property type="entry name" value="RALF"/>
    <property type="match status" value="1"/>
</dbReference>
<organism evidence="9 12">
    <name type="scientific">Arabidopsis thaliana</name>
    <name type="common">Mouse-ear cress</name>
    <dbReference type="NCBI Taxonomy" id="3702"/>
    <lineage>
        <taxon>Eukaryota</taxon>
        <taxon>Viridiplantae</taxon>
        <taxon>Streptophyta</taxon>
        <taxon>Embryophyta</taxon>
        <taxon>Tracheophyta</taxon>
        <taxon>Spermatophyta</taxon>
        <taxon>Magnoliopsida</taxon>
        <taxon>eudicotyledons</taxon>
        <taxon>Gunneridae</taxon>
        <taxon>Pentapetalae</taxon>
        <taxon>rosids</taxon>
        <taxon>malvids</taxon>
        <taxon>Brassicales</taxon>
        <taxon>Brassicaceae</taxon>
        <taxon>Camelineae</taxon>
        <taxon>Arabidopsis</taxon>
    </lineage>
</organism>
<evidence type="ECO:0000256" key="3">
    <source>
        <dbReference type="ARBA" id="ARBA00022525"/>
    </source>
</evidence>
<evidence type="ECO:0000256" key="6">
    <source>
        <dbReference type="ARBA" id="ARBA00023157"/>
    </source>
</evidence>
<gene>
    <name evidence="10" type="ORF">AN1_LOCUS5035</name>
    <name evidence="9" type="ORF">C24_LOCUS4912</name>
</gene>
<evidence type="ECO:0000313" key="12">
    <source>
        <dbReference type="Proteomes" id="UP000434276"/>
    </source>
</evidence>
<comment type="subcellular location">
    <subcellularLocation>
        <location evidence="1">Secreted</location>
    </subcellularLocation>
</comment>
<keyword evidence="4" id="KW-0372">Hormone</keyword>
<evidence type="ECO:0000256" key="8">
    <source>
        <dbReference type="SAM" id="SignalP"/>
    </source>
</evidence>
<keyword evidence="5 8" id="KW-0732">Signal</keyword>
<keyword evidence="3" id="KW-0964">Secreted</keyword>
<reference evidence="9 12" key="1">
    <citation type="submission" date="2019-12" db="EMBL/GenBank/DDBJ databases">
        <authorList>
            <person name="Jiao W.-B."/>
            <person name="Schneeberger K."/>
        </authorList>
    </citation>
    <scope>NUCLEOTIDE SEQUENCE [LARGE SCALE GENOMIC DNA]</scope>
    <source>
        <strain evidence="11">cv. An-1</strain>
        <strain evidence="12">cv. C24</strain>
    </source>
</reference>
<accession>A0A5S9WQX0</accession>
<dbReference type="EMBL" id="CACRSJ010000104">
    <property type="protein sequence ID" value="VYS49558.1"/>
    <property type="molecule type" value="Genomic_DNA"/>
</dbReference>
<dbReference type="InterPro" id="IPR008801">
    <property type="entry name" value="RALF"/>
</dbReference>
<accession>A0A654ELA9</accession>
<dbReference type="KEGG" id="ath:AT1G60625"/>
<sequence length="81" mass="9035">MAAHKKSHIRIFFVSVMIILSLFSGFGEGQTYINYNGMKGDIIPGCSSKNPKECVKIPAYSYNRGCEISTRCQRQQHSSSS</sequence>
<dbReference type="GO" id="GO:0005179">
    <property type="term" value="F:hormone activity"/>
    <property type="evidence" value="ECO:0007669"/>
    <property type="project" value="UniProtKB-KW"/>
</dbReference>
<dbReference type="GO" id="GO:0040008">
    <property type="term" value="P:regulation of growth"/>
    <property type="evidence" value="ECO:0007669"/>
    <property type="project" value="UniProtKB-ARBA"/>
</dbReference>
<keyword evidence="6" id="KW-1015">Disulfide bond</keyword>
<evidence type="ECO:0000313" key="9">
    <source>
        <dbReference type="EMBL" id="CAA0304985.1"/>
    </source>
</evidence>
<evidence type="ECO:0000313" key="10">
    <source>
        <dbReference type="EMBL" id="VYS49558.1"/>
    </source>
</evidence>
<evidence type="ECO:0000256" key="7">
    <source>
        <dbReference type="ARBA" id="ARBA00037228"/>
    </source>
</evidence>
<comment type="function">
    <text evidence="7">Cell signaling peptide that may regulate plant stress, growth, and development. Mediates a rapid alkalinization of extracellular space by mediating a transient increase in the cytoplasmic Ca(2+) concentration leading to a calcium-dependent signaling events through a cell surface receptor and a concomitant activation of some intracellular mitogen-activated protein kinases.</text>
</comment>
<dbReference type="PANTHER" id="PTHR34270">
    <property type="entry name" value="PROTEIN RALF-LIKE 15-RELATED"/>
    <property type="match status" value="1"/>
</dbReference>
<evidence type="ECO:0000256" key="4">
    <source>
        <dbReference type="ARBA" id="ARBA00022702"/>
    </source>
</evidence>
<evidence type="ECO:0000256" key="1">
    <source>
        <dbReference type="ARBA" id="ARBA00004613"/>
    </source>
</evidence>
<feature type="signal peptide" evidence="8">
    <location>
        <begin position="1"/>
        <end position="29"/>
    </location>
</feature>
<feature type="chain" id="PRO_5038308379" evidence="8">
    <location>
        <begin position="30"/>
        <end position="81"/>
    </location>
</feature>
<dbReference type="OrthoDB" id="1037778at2759"/>
<proteinExistence type="inferred from homology"/>
<name>A0A5S9WQX0_ARATH</name>
<protein>
    <submittedName>
        <fullName evidence="9">Uncharacterized protein</fullName>
    </submittedName>
</protein>